<evidence type="ECO:0000259" key="1">
    <source>
        <dbReference type="Pfam" id="PF13843"/>
    </source>
</evidence>
<comment type="caution">
    <text evidence="2">The sequence shown here is derived from an EMBL/GenBank/DDBJ whole genome shotgun (WGS) entry which is preliminary data.</text>
</comment>
<evidence type="ECO:0000313" key="2">
    <source>
        <dbReference type="EMBL" id="GFT95991.1"/>
    </source>
</evidence>
<gene>
    <name evidence="2" type="ORF">NPIL_613431</name>
</gene>
<reference evidence="2" key="1">
    <citation type="submission" date="2020-08" db="EMBL/GenBank/DDBJ databases">
        <title>Multicomponent nature underlies the extraordinary mechanical properties of spider dragline silk.</title>
        <authorList>
            <person name="Kono N."/>
            <person name="Nakamura H."/>
            <person name="Mori M."/>
            <person name="Yoshida Y."/>
            <person name="Ohtoshi R."/>
            <person name="Malay A.D."/>
            <person name="Moran D.A.P."/>
            <person name="Tomita M."/>
            <person name="Numata K."/>
            <person name="Arakawa K."/>
        </authorList>
    </citation>
    <scope>NUCLEOTIDE SEQUENCE</scope>
</reference>
<proteinExistence type="predicted"/>
<evidence type="ECO:0000313" key="3">
    <source>
        <dbReference type="Proteomes" id="UP000887013"/>
    </source>
</evidence>
<dbReference type="Pfam" id="PF13843">
    <property type="entry name" value="DDE_Tnp_1_7"/>
    <property type="match status" value="1"/>
</dbReference>
<feature type="domain" description="PiggyBac transposable element-derived protein" evidence="1">
    <location>
        <begin position="3"/>
        <end position="77"/>
    </location>
</feature>
<name>A0A8X6PY48_NEPPI</name>
<accession>A0A8X6PY48</accession>
<dbReference type="Proteomes" id="UP000887013">
    <property type="component" value="Unassembled WGS sequence"/>
</dbReference>
<organism evidence="2 3">
    <name type="scientific">Nephila pilipes</name>
    <name type="common">Giant wood spider</name>
    <name type="synonym">Nephila maculata</name>
    <dbReference type="NCBI Taxonomy" id="299642"/>
    <lineage>
        <taxon>Eukaryota</taxon>
        <taxon>Metazoa</taxon>
        <taxon>Ecdysozoa</taxon>
        <taxon>Arthropoda</taxon>
        <taxon>Chelicerata</taxon>
        <taxon>Arachnida</taxon>
        <taxon>Araneae</taxon>
        <taxon>Araneomorphae</taxon>
        <taxon>Entelegynae</taxon>
        <taxon>Araneoidea</taxon>
        <taxon>Nephilidae</taxon>
        <taxon>Nephila</taxon>
    </lineage>
</organism>
<dbReference type="AlphaFoldDB" id="A0A8X6PY48"/>
<dbReference type="InterPro" id="IPR029526">
    <property type="entry name" value="PGBD"/>
</dbReference>
<dbReference type="EMBL" id="BMAW01026188">
    <property type="protein sequence ID" value="GFT95991.1"/>
    <property type="molecule type" value="Genomic_DNA"/>
</dbReference>
<dbReference type="OrthoDB" id="8123139at2759"/>
<keyword evidence="3" id="KW-1185">Reference proteome</keyword>
<sequence length="102" mass="11440">MLNAIPCVGKDDTRPENISLSDYVVLLLMKPILGKGKIFTTDNVFISATLAAKLKIKYTIIVVPTMKQSRKGILEATKYSKHLLYSVSYSKHNDSNLTEYQC</sequence>
<protein>
    <recommendedName>
        <fullName evidence="1">PiggyBac transposable element-derived protein domain-containing protein</fullName>
    </recommendedName>
</protein>